<comment type="caution">
    <text evidence="1">The sequence shown here is derived from an EMBL/GenBank/DDBJ whole genome shotgun (WGS) entry which is preliminary data.</text>
</comment>
<feature type="non-terminal residue" evidence="1">
    <location>
        <position position="64"/>
    </location>
</feature>
<protein>
    <submittedName>
        <fullName evidence="1">Uncharacterized protein</fullName>
    </submittedName>
</protein>
<feature type="non-terminal residue" evidence="1">
    <location>
        <position position="1"/>
    </location>
</feature>
<evidence type="ECO:0000313" key="1">
    <source>
        <dbReference type="EMBL" id="KAL3564591.1"/>
    </source>
</evidence>
<accession>A0ACC4AEK9</accession>
<keyword evidence="2" id="KW-1185">Reference proteome</keyword>
<reference evidence="1 2" key="1">
    <citation type="journal article" date="2024" name="Plant Biotechnol. J.">
        <title>Genome and CRISPR/Cas9 system of a widespread forest tree (Populus alba) in the world.</title>
        <authorList>
            <person name="Liu Y.J."/>
            <person name="Jiang P.F."/>
            <person name="Han X.M."/>
            <person name="Li X.Y."/>
            <person name="Wang H.M."/>
            <person name="Wang Y.J."/>
            <person name="Wang X.X."/>
            <person name="Zeng Q.Y."/>
        </authorList>
    </citation>
    <scope>NUCLEOTIDE SEQUENCE [LARGE SCALE GENOMIC DNA]</scope>
    <source>
        <strain evidence="2">cv. PAL-ZL1</strain>
    </source>
</reference>
<sequence>RIDQLTSLSDFYNFIAGGIQATLSLYRECRRKNVNNPKMKKTIHPREREEKQTSVSLSVLSPQV</sequence>
<name>A0ACC4AEK9_POPAL</name>
<dbReference type="Proteomes" id="UP000309997">
    <property type="component" value="Unassembled WGS sequence"/>
</dbReference>
<gene>
    <name evidence="1" type="ORF">D5086_032637</name>
</gene>
<organism evidence="1 2">
    <name type="scientific">Populus alba</name>
    <name type="common">White poplar</name>
    <dbReference type="NCBI Taxonomy" id="43335"/>
    <lineage>
        <taxon>Eukaryota</taxon>
        <taxon>Viridiplantae</taxon>
        <taxon>Streptophyta</taxon>
        <taxon>Embryophyta</taxon>
        <taxon>Tracheophyta</taxon>
        <taxon>Spermatophyta</taxon>
        <taxon>Magnoliopsida</taxon>
        <taxon>eudicotyledons</taxon>
        <taxon>Gunneridae</taxon>
        <taxon>Pentapetalae</taxon>
        <taxon>rosids</taxon>
        <taxon>fabids</taxon>
        <taxon>Malpighiales</taxon>
        <taxon>Salicaceae</taxon>
        <taxon>Saliceae</taxon>
        <taxon>Populus</taxon>
    </lineage>
</organism>
<proteinExistence type="predicted"/>
<dbReference type="EMBL" id="RCHU02000019">
    <property type="protein sequence ID" value="KAL3564591.1"/>
    <property type="molecule type" value="Genomic_DNA"/>
</dbReference>
<evidence type="ECO:0000313" key="2">
    <source>
        <dbReference type="Proteomes" id="UP000309997"/>
    </source>
</evidence>